<comment type="similarity">
    <text evidence="6">Belongs to the ABC-4 integral membrane protein family.</text>
</comment>
<dbReference type="GO" id="GO:0005886">
    <property type="term" value="C:plasma membrane"/>
    <property type="evidence" value="ECO:0007669"/>
    <property type="project" value="UniProtKB-SubCell"/>
</dbReference>
<dbReference type="Pfam" id="PF02687">
    <property type="entry name" value="FtsX"/>
    <property type="match status" value="2"/>
</dbReference>
<dbReference type="OrthoDB" id="3654456at2"/>
<proteinExistence type="inferred from homology"/>
<dbReference type="PANTHER" id="PTHR30572">
    <property type="entry name" value="MEMBRANE COMPONENT OF TRANSPORTER-RELATED"/>
    <property type="match status" value="1"/>
</dbReference>
<feature type="transmembrane region" description="Helical" evidence="7">
    <location>
        <begin position="370"/>
        <end position="391"/>
    </location>
</feature>
<keyword evidence="4 7" id="KW-1133">Transmembrane helix</keyword>
<feature type="transmembrane region" description="Helical" evidence="7">
    <location>
        <begin position="742"/>
        <end position="765"/>
    </location>
</feature>
<dbReference type="EMBL" id="CP029190">
    <property type="protein sequence ID" value="QES49925.1"/>
    <property type="molecule type" value="Genomic_DNA"/>
</dbReference>
<accession>A0A5P2D451</accession>
<feature type="transmembrane region" description="Helical" evidence="7">
    <location>
        <begin position="298"/>
        <end position="319"/>
    </location>
</feature>
<evidence type="ECO:0000313" key="10">
    <source>
        <dbReference type="Proteomes" id="UP000325211"/>
    </source>
</evidence>
<feature type="transmembrane region" description="Helical" evidence="7">
    <location>
        <begin position="653"/>
        <end position="671"/>
    </location>
</feature>
<feature type="transmembrane region" description="Helical" evidence="7">
    <location>
        <begin position="340"/>
        <end position="358"/>
    </location>
</feature>
<feature type="domain" description="ABC3 transporter permease C-terminal" evidence="8">
    <location>
        <begin position="209"/>
        <end position="321"/>
    </location>
</feature>
<comment type="subcellular location">
    <subcellularLocation>
        <location evidence="1">Cell membrane</location>
        <topology evidence="1">Multi-pass membrane protein</topology>
    </subcellularLocation>
</comment>
<evidence type="ECO:0000256" key="4">
    <source>
        <dbReference type="ARBA" id="ARBA00022989"/>
    </source>
</evidence>
<evidence type="ECO:0000259" key="8">
    <source>
        <dbReference type="Pfam" id="PF02687"/>
    </source>
</evidence>
<organism evidence="9 10">
    <name type="scientific">Streptomyces venezuelae</name>
    <dbReference type="NCBI Taxonomy" id="54571"/>
    <lineage>
        <taxon>Bacteria</taxon>
        <taxon>Bacillati</taxon>
        <taxon>Actinomycetota</taxon>
        <taxon>Actinomycetes</taxon>
        <taxon>Kitasatosporales</taxon>
        <taxon>Streptomycetaceae</taxon>
        <taxon>Streptomyces</taxon>
    </lineage>
</organism>
<dbReference type="AlphaFoldDB" id="A0A5P2D451"/>
<dbReference type="RefSeq" id="WP_150209493.1">
    <property type="nucleotide sequence ID" value="NZ_CP029190.1"/>
</dbReference>
<gene>
    <name evidence="9" type="ORF">DEJ50_20950</name>
</gene>
<evidence type="ECO:0000256" key="6">
    <source>
        <dbReference type="ARBA" id="ARBA00038076"/>
    </source>
</evidence>
<dbReference type="Proteomes" id="UP000325211">
    <property type="component" value="Chromosome"/>
</dbReference>
<dbReference type="PANTHER" id="PTHR30572:SF4">
    <property type="entry name" value="ABC TRANSPORTER PERMEASE YTRF"/>
    <property type="match status" value="1"/>
</dbReference>
<evidence type="ECO:0000313" key="9">
    <source>
        <dbReference type="EMBL" id="QES49925.1"/>
    </source>
</evidence>
<evidence type="ECO:0000256" key="7">
    <source>
        <dbReference type="SAM" id="Phobius"/>
    </source>
</evidence>
<dbReference type="GO" id="GO:0022857">
    <property type="term" value="F:transmembrane transporter activity"/>
    <property type="evidence" value="ECO:0007669"/>
    <property type="project" value="TreeGrafter"/>
</dbReference>
<reference evidence="9 10" key="1">
    <citation type="submission" date="2018-05" db="EMBL/GenBank/DDBJ databases">
        <title>Streptomyces venezuelae.</title>
        <authorList>
            <person name="Kim W."/>
            <person name="Lee N."/>
            <person name="Cho B.-K."/>
        </authorList>
    </citation>
    <scope>NUCLEOTIDE SEQUENCE [LARGE SCALE GENOMIC DNA]</scope>
    <source>
        <strain evidence="9 10">ATCC 21782</strain>
    </source>
</reference>
<feature type="transmembrane region" description="Helical" evidence="7">
    <location>
        <begin position="256"/>
        <end position="278"/>
    </location>
</feature>
<name>A0A5P2D451_STRVZ</name>
<evidence type="ECO:0000256" key="2">
    <source>
        <dbReference type="ARBA" id="ARBA00022475"/>
    </source>
</evidence>
<evidence type="ECO:0000256" key="3">
    <source>
        <dbReference type="ARBA" id="ARBA00022692"/>
    </source>
</evidence>
<keyword evidence="3 7" id="KW-0812">Transmembrane</keyword>
<evidence type="ECO:0000256" key="5">
    <source>
        <dbReference type="ARBA" id="ARBA00023136"/>
    </source>
</evidence>
<keyword evidence="5 7" id="KW-0472">Membrane</keyword>
<protein>
    <recommendedName>
        <fullName evidence="8">ABC3 transporter permease C-terminal domain-containing protein</fullName>
    </recommendedName>
</protein>
<keyword evidence="2" id="KW-1003">Cell membrane</keyword>
<feature type="domain" description="ABC3 transporter permease C-terminal" evidence="8">
    <location>
        <begin position="657"/>
        <end position="769"/>
    </location>
</feature>
<feature type="transmembrane region" description="Helical" evidence="7">
    <location>
        <begin position="709"/>
        <end position="730"/>
    </location>
</feature>
<dbReference type="InterPro" id="IPR050250">
    <property type="entry name" value="Macrolide_Exporter_MacB"/>
</dbReference>
<evidence type="ECO:0000256" key="1">
    <source>
        <dbReference type="ARBA" id="ARBA00004651"/>
    </source>
</evidence>
<sequence length="776" mass="81264">MSALRTWGRDLAMGARFAFGGGREGWTRTLLTGLGVGIGVALLLITTSLPNAFAARDARGDARGLYNAQDLPQPGPDTLMVATANQTYHGRDIGGVLVKPEGPDAPVPPGLKTLPAPGELAVSPALDRLLKSAEGALLRERLDGKVTQIIGDAGLIGPHELYFYTGHDLKKADGGEFGQYRIKRIDHYAIDLEQPATSPVLLLLVLMTLLALLLPVAVFIAAAVRFGSERRDRRLAALRLVGADARMIRRIAAGEALAGALAGLAMGVGLFFLGREVVGNMDLRQRSFFPHDLTPSPALAALVALLVPAAAVLVTLFALRGVTIEPLGVVRTARPSARRVWWRLLLPFAGVGLLLPMLGQGSDNGEFNQWLVSAGVVLLLVGMTALLPWLLERLVRGLSGGPVAWQLAVRRLQVNSGTAARLVSGVAVAVAGAIALQMLFIGSRGDFIEDTGHDPARATAVVFTDKGELADELARKLEQSPGVTRAVPLRSTSASRQPAGGGDLLDVTIGGCAALKELAAIDSCTEGDVFQVAAGSDMPTARAGDKLFLGRVTTAGPQAPRPVEWTVPANLRTVHGGTHPTGGSSSGLLVTPSAVPRELPGFVHASIGVMTDTSDGDAMEHVRTAVFKADPFAHALSLRETRTDSSYASVQTGIYFGAAGVLALIGTSLLVSQLEQLRERRKLLASLVAFGTRRSTLALSVLWQAVLPIGVGLVLAAAAGIGLGLLLLGMTGYPIGVRWTPVLTMTGIGAGVVTAVTLVSLPPLLRMMRPDGLRTE</sequence>
<dbReference type="InterPro" id="IPR003838">
    <property type="entry name" value="ABC3_permease_C"/>
</dbReference>
<feature type="transmembrane region" description="Helical" evidence="7">
    <location>
        <begin position="419"/>
        <end position="440"/>
    </location>
</feature>
<feature type="transmembrane region" description="Helical" evidence="7">
    <location>
        <begin position="200"/>
        <end position="224"/>
    </location>
</feature>